<proteinExistence type="predicted"/>
<keyword evidence="3" id="KW-1185">Reference proteome</keyword>
<evidence type="ECO:0000313" key="2">
    <source>
        <dbReference type="EMBL" id="MDR7330872.1"/>
    </source>
</evidence>
<feature type="region of interest" description="Disordered" evidence="1">
    <location>
        <begin position="44"/>
        <end position="63"/>
    </location>
</feature>
<dbReference type="NCBIfam" id="NF040480">
    <property type="entry name" value="CGLAU_01105_fam"/>
    <property type="match status" value="1"/>
</dbReference>
<dbReference type="EMBL" id="JAVDXZ010000001">
    <property type="protein sequence ID" value="MDR7330872.1"/>
    <property type="molecule type" value="Genomic_DNA"/>
</dbReference>
<evidence type="ECO:0000256" key="1">
    <source>
        <dbReference type="SAM" id="MobiDB-lite"/>
    </source>
</evidence>
<evidence type="ECO:0000313" key="3">
    <source>
        <dbReference type="Proteomes" id="UP001180840"/>
    </source>
</evidence>
<accession>A0ABU2A108</accession>
<dbReference type="Proteomes" id="UP001180840">
    <property type="component" value="Unassembled WGS sequence"/>
</dbReference>
<dbReference type="RefSeq" id="WP_290196997.1">
    <property type="nucleotide sequence ID" value="NZ_CP047654.1"/>
</dbReference>
<protein>
    <submittedName>
        <fullName evidence="2">Uncharacterized protein</fullName>
    </submittedName>
</protein>
<gene>
    <name evidence="2" type="ORF">J2S39_002548</name>
</gene>
<comment type="caution">
    <text evidence="2">The sequence shown here is derived from an EMBL/GenBank/DDBJ whole genome shotgun (WGS) entry which is preliminary data.</text>
</comment>
<reference evidence="2" key="1">
    <citation type="submission" date="2023-07" db="EMBL/GenBank/DDBJ databases">
        <title>Sequencing the genomes of 1000 actinobacteria strains.</title>
        <authorList>
            <person name="Klenk H.-P."/>
        </authorList>
    </citation>
    <scope>NUCLEOTIDE SEQUENCE</scope>
    <source>
        <strain evidence="2">DSM 107476</strain>
    </source>
</reference>
<sequence length="188" mass="19047">MTDDRTPPQDSGAADENSLLDSLKAAGSSLGGLVGEFTGAYRRDRAGSSQETGTHALHDPVEEKDTTVAQIRAAGADARRTFQEGSGFGAVKGAAGTFAGHAEGIVRDVAGSVVAAVDATRGSGKLDDVGGALGRVRDSVEETIGRVRGRGADGEESAGSADEGSTDIIDGEVISAETTETPVDEKDK</sequence>
<name>A0ABU2A108_9CORY</name>
<organism evidence="2 3">
    <name type="scientific">Corynebacterium guangdongense</name>
    <dbReference type="NCBI Taxonomy" id="1783348"/>
    <lineage>
        <taxon>Bacteria</taxon>
        <taxon>Bacillati</taxon>
        <taxon>Actinomycetota</taxon>
        <taxon>Actinomycetes</taxon>
        <taxon>Mycobacteriales</taxon>
        <taxon>Corynebacteriaceae</taxon>
        <taxon>Corynebacterium</taxon>
    </lineage>
</organism>
<feature type="region of interest" description="Disordered" evidence="1">
    <location>
        <begin position="145"/>
        <end position="188"/>
    </location>
</feature>